<comment type="caution">
    <text evidence="4">The sequence shown here is derived from an EMBL/GenBank/DDBJ whole genome shotgun (WGS) entry which is preliminary data.</text>
</comment>
<dbReference type="InterPro" id="IPR018188">
    <property type="entry name" value="RNase_T2_His_AS_1"/>
</dbReference>
<dbReference type="Gene3D" id="3.90.730.10">
    <property type="entry name" value="Ribonuclease T2-like"/>
    <property type="match status" value="1"/>
</dbReference>
<feature type="region of interest" description="Disordered" evidence="3">
    <location>
        <begin position="1"/>
        <end position="29"/>
    </location>
</feature>
<evidence type="ECO:0000256" key="2">
    <source>
        <dbReference type="RuleBase" id="RU004328"/>
    </source>
</evidence>
<reference evidence="4" key="1">
    <citation type="submission" date="2019-06" db="EMBL/GenBank/DDBJ databases">
        <title>Genomics analysis of Aphanomyces spp. identifies a new class of oomycete effector associated with host adaptation.</title>
        <authorList>
            <person name="Gaulin E."/>
        </authorList>
    </citation>
    <scope>NUCLEOTIDE SEQUENCE</scope>
    <source>
        <strain evidence="4">CBS 578.67</strain>
    </source>
</reference>
<dbReference type="OrthoDB" id="62942at2759"/>
<dbReference type="GO" id="GO:0003723">
    <property type="term" value="F:RNA binding"/>
    <property type="evidence" value="ECO:0007669"/>
    <property type="project" value="InterPro"/>
</dbReference>
<proteinExistence type="inferred from homology"/>
<dbReference type="GO" id="GO:0033897">
    <property type="term" value="F:ribonuclease T2 activity"/>
    <property type="evidence" value="ECO:0007669"/>
    <property type="project" value="InterPro"/>
</dbReference>
<comment type="similarity">
    <text evidence="1 2">Belongs to the RNase T2 family.</text>
</comment>
<dbReference type="Pfam" id="PF00445">
    <property type="entry name" value="Ribonuclease_T2"/>
    <property type="match status" value="1"/>
</dbReference>
<dbReference type="PANTHER" id="PTHR11240">
    <property type="entry name" value="RIBONUCLEASE T2"/>
    <property type="match status" value="1"/>
</dbReference>
<feature type="non-terminal residue" evidence="4">
    <location>
        <position position="1"/>
    </location>
</feature>
<dbReference type="EMBL" id="VJMH01006216">
    <property type="protein sequence ID" value="KAF0691065.1"/>
    <property type="molecule type" value="Genomic_DNA"/>
</dbReference>
<evidence type="ECO:0000313" key="4">
    <source>
        <dbReference type="EMBL" id="KAF0691065.1"/>
    </source>
</evidence>
<dbReference type="SUPFAM" id="SSF55895">
    <property type="entry name" value="Ribonuclease Rh-like"/>
    <property type="match status" value="1"/>
</dbReference>
<accession>A0A6A4Y6E9</accession>
<name>A0A6A4Y6E9_9STRA</name>
<evidence type="ECO:0000256" key="3">
    <source>
        <dbReference type="SAM" id="MobiDB-lite"/>
    </source>
</evidence>
<sequence length="173" mass="18591">YMSTKLTIHGLWPNNEQGPNPADCGGSSLTQGDINSVGADDVAQYWPDVKTGGWTFVSNEWDKHGTCSGLSAVDYVSSAIATQKYIGTPDVISKNAGRNNVLAGDIRTAYGSDYVALVCKGSNHALSEVRTCYSSNLQNQIPCPSSVLKQDNCGKQQYFSRPVTTATADHHKK</sequence>
<dbReference type="PANTHER" id="PTHR11240:SF22">
    <property type="entry name" value="RIBONUCLEASE T2"/>
    <property type="match status" value="1"/>
</dbReference>
<organism evidence="4">
    <name type="scientific">Aphanomyces stellatus</name>
    <dbReference type="NCBI Taxonomy" id="120398"/>
    <lineage>
        <taxon>Eukaryota</taxon>
        <taxon>Sar</taxon>
        <taxon>Stramenopiles</taxon>
        <taxon>Oomycota</taxon>
        <taxon>Saprolegniomycetes</taxon>
        <taxon>Saprolegniales</taxon>
        <taxon>Verrucalvaceae</taxon>
        <taxon>Aphanomyces</taxon>
    </lineage>
</organism>
<dbReference type="GO" id="GO:0006401">
    <property type="term" value="P:RNA catabolic process"/>
    <property type="evidence" value="ECO:0007669"/>
    <property type="project" value="UniProtKB-ARBA"/>
</dbReference>
<evidence type="ECO:0000256" key="1">
    <source>
        <dbReference type="ARBA" id="ARBA00007469"/>
    </source>
</evidence>
<dbReference type="AlphaFoldDB" id="A0A6A4Y6E9"/>
<protein>
    <submittedName>
        <fullName evidence="4">Uncharacterized protein</fullName>
    </submittedName>
</protein>
<gene>
    <name evidence="4" type="ORF">As57867_017580</name>
</gene>
<dbReference type="InterPro" id="IPR036430">
    <property type="entry name" value="RNase_T2-like_sf"/>
</dbReference>
<dbReference type="PROSITE" id="PS00530">
    <property type="entry name" value="RNASE_T2_1"/>
    <property type="match status" value="1"/>
</dbReference>
<dbReference type="InterPro" id="IPR001568">
    <property type="entry name" value="RNase_T2-like"/>
</dbReference>